<comment type="caution">
    <text evidence="1">The sequence shown here is derived from an EMBL/GenBank/DDBJ whole genome shotgun (WGS) entry which is preliminary data.</text>
</comment>
<dbReference type="AlphaFoldDB" id="X1T003"/>
<name>X1T003_9ZZZZ</name>
<reference evidence="1" key="1">
    <citation type="journal article" date="2014" name="Front. Microbiol.">
        <title>High frequency of phylogenetically diverse reductive dehalogenase-homologous genes in deep subseafloor sedimentary metagenomes.</title>
        <authorList>
            <person name="Kawai M."/>
            <person name="Futagami T."/>
            <person name="Toyoda A."/>
            <person name="Takaki Y."/>
            <person name="Nishi S."/>
            <person name="Hori S."/>
            <person name="Arai W."/>
            <person name="Tsubouchi T."/>
            <person name="Morono Y."/>
            <person name="Uchiyama I."/>
            <person name="Ito T."/>
            <person name="Fujiyama A."/>
            <person name="Inagaki F."/>
            <person name="Takami H."/>
        </authorList>
    </citation>
    <scope>NUCLEOTIDE SEQUENCE</scope>
    <source>
        <strain evidence="1">Expedition CK06-06</strain>
    </source>
</reference>
<feature type="non-terminal residue" evidence="1">
    <location>
        <position position="185"/>
    </location>
</feature>
<proteinExistence type="predicted"/>
<dbReference type="EMBL" id="BARW01012759">
    <property type="protein sequence ID" value="GAI73404.1"/>
    <property type="molecule type" value="Genomic_DNA"/>
</dbReference>
<accession>X1T003</accession>
<protein>
    <submittedName>
        <fullName evidence="1">Uncharacterized protein</fullName>
    </submittedName>
</protein>
<sequence>VLTPHLSDLDAHHRDIHEVMRVGNYYISSDSGANSTNVLVAGQMYASPIVVARDITVDRIAIQVTLLAAGSSARLGIHNDGVDLYPGSLLLDAGVVGTAANGMASIVIDQALTKGLYWLTLIGDDTPTVRSYIPAEAVLGFEAGVNAFNNKSGYWQVAQAFGALPDPFTAGGSQKVGTTIAVGLR</sequence>
<organism evidence="1">
    <name type="scientific">marine sediment metagenome</name>
    <dbReference type="NCBI Taxonomy" id="412755"/>
    <lineage>
        <taxon>unclassified sequences</taxon>
        <taxon>metagenomes</taxon>
        <taxon>ecological metagenomes</taxon>
    </lineage>
</organism>
<gene>
    <name evidence="1" type="ORF">S12H4_23842</name>
</gene>
<evidence type="ECO:0000313" key="1">
    <source>
        <dbReference type="EMBL" id="GAI73404.1"/>
    </source>
</evidence>
<feature type="non-terminal residue" evidence="1">
    <location>
        <position position="1"/>
    </location>
</feature>